<dbReference type="PANTHER" id="PTHR43877">
    <property type="entry name" value="AMINOALKYLPHOSPHONATE N-ACETYLTRANSFERASE-RELATED-RELATED"/>
    <property type="match status" value="1"/>
</dbReference>
<evidence type="ECO:0000259" key="4">
    <source>
        <dbReference type="PROSITE" id="PS51186"/>
    </source>
</evidence>
<accession>A0A4U1L6S5</accession>
<comment type="caution">
    <text evidence="5">The sequence shown here is derived from an EMBL/GenBank/DDBJ whole genome shotgun (WGS) entry which is preliminary data.</text>
</comment>
<feature type="compositionally biased region" description="Low complexity" evidence="3">
    <location>
        <begin position="13"/>
        <end position="22"/>
    </location>
</feature>
<dbReference type="EMBL" id="SWKR01000002">
    <property type="protein sequence ID" value="TKD52015.1"/>
    <property type="molecule type" value="Genomic_DNA"/>
</dbReference>
<dbReference type="NCBIfam" id="NF002959">
    <property type="entry name" value="PRK03624.1"/>
    <property type="match status" value="1"/>
</dbReference>
<evidence type="ECO:0000256" key="2">
    <source>
        <dbReference type="ARBA" id="ARBA00023315"/>
    </source>
</evidence>
<name>A0A4U1L6S5_9SPHN</name>
<dbReference type="InterPro" id="IPR000182">
    <property type="entry name" value="GNAT_dom"/>
</dbReference>
<gene>
    <name evidence="5" type="ORF">FBR43_15665</name>
</gene>
<dbReference type="InterPro" id="IPR050832">
    <property type="entry name" value="Bact_Acetyltransf"/>
</dbReference>
<keyword evidence="6" id="KW-1185">Reference proteome</keyword>
<evidence type="ECO:0000256" key="1">
    <source>
        <dbReference type="ARBA" id="ARBA00022679"/>
    </source>
</evidence>
<dbReference type="Gene3D" id="3.40.630.30">
    <property type="match status" value="1"/>
</dbReference>
<evidence type="ECO:0000313" key="6">
    <source>
        <dbReference type="Proteomes" id="UP000309138"/>
    </source>
</evidence>
<dbReference type="GO" id="GO:0016747">
    <property type="term" value="F:acyltransferase activity, transferring groups other than amino-acyl groups"/>
    <property type="evidence" value="ECO:0007669"/>
    <property type="project" value="InterPro"/>
</dbReference>
<proteinExistence type="predicted"/>
<protein>
    <submittedName>
        <fullName evidence="5">GNAT family acetyltransferase</fullName>
        <ecNumber evidence="5">2.3.1.-</ecNumber>
    </submittedName>
</protein>
<dbReference type="Proteomes" id="UP000309138">
    <property type="component" value="Unassembled WGS sequence"/>
</dbReference>
<organism evidence="5 6">
    <name type="scientific">Sphingomonas baiyangensis</name>
    <dbReference type="NCBI Taxonomy" id="2572576"/>
    <lineage>
        <taxon>Bacteria</taxon>
        <taxon>Pseudomonadati</taxon>
        <taxon>Pseudomonadota</taxon>
        <taxon>Alphaproteobacteria</taxon>
        <taxon>Sphingomonadales</taxon>
        <taxon>Sphingomonadaceae</taxon>
        <taxon>Sphingomonas</taxon>
    </lineage>
</organism>
<sequence length="196" mass="21555">MPASATTPPPSAAWPATSPTSRKLGRRCGRSERRCGVSLDFATRRSALSRRMVEIVSYADWHFAGVEALWEAVFQHDPPWNRAAVAIPAKLLVQPELFIVAETSGHVVGTIMAGYDGHRGWLYSVAVRPDHQRQGAGSRMLAEAERRLARAGCTKINLQVRTTNDGAAAFYRRHGYLEEQRVSMGKRLAGACPTQV</sequence>
<dbReference type="SUPFAM" id="SSF55729">
    <property type="entry name" value="Acyl-CoA N-acyltransferases (Nat)"/>
    <property type="match status" value="1"/>
</dbReference>
<reference evidence="5 6" key="1">
    <citation type="submission" date="2019-04" db="EMBL/GenBank/DDBJ databases">
        <authorList>
            <person name="Yang Y."/>
            <person name="Wei D."/>
        </authorList>
    </citation>
    <scope>NUCLEOTIDE SEQUENCE [LARGE SCALE GENOMIC DNA]</scope>
    <source>
        <strain evidence="5 6">L-1-4w-11</strain>
    </source>
</reference>
<dbReference type="AlphaFoldDB" id="A0A4U1L6S5"/>
<keyword evidence="2 5" id="KW-0012">Acyltransferase</keyword>
<evidence type="ECO:0000256" key="3">
    <source>
        <dbReference type="SAM" id="MobiDB-lite"/>
    </source>
</evidence>
<feature type="domain" description="N-acetyltransferase" evidence="4">
    <location>
        <begin position="53"/>
        <end position="196"/>
    </location>
</feature>
<dbReference type="EC" id="2.3.1.-" evidence="5"/>
<dbReference type="Pfam" id="PF00583">
    <property type="entry name" value="Acetyltransf_1"/>
    <property type="match status" value="1"/>
</dbReference>
<dbReference type="InterPro" id="IPR016181">
    <property type="entry name" value="Acyl_CoA_acyltransferase"/>
</dbReference>
<keyword evidence="1 5" id="KW-0808">Transferase</keyword>
<dbReference type="CDD" id="cd04301">
    <property type="entry name" value="NAT_SF"/>
    <property type="match status" value="1"/>
</dbReference>
<dbReference type="PROSITE" id="PS51186">
    <property type="entry name" value="GNAT"/>
    <property type="match status" value="1"/>
</dbReference>
<feature type="region of interest" description="Disordered" evidence="3">
    <location>
        <begin position="1"/>
        <end position="27"/>
    </location>
</feature>
<evidence type="ECO:0000313" key="5">
    <source>
        <dbReference type="EMBL" id="TKD52015.1"/>
    </source>
</evidence>
<dbReference type="OrthoDB" id="1821130at2"/>